<dbReference type="Proteomes" id="UP000027186">
    <property type="component" value="Chromosome"/>
</dbReference>
<dbReference type="InterPro" id="IPR037053">
    <property type="entry name" value="Phage_tail_collar_dom_sf"/>
</dbReference>
<organism evidence="2 3">
    <name type="scientific">Azospirillum argentinense</name>
    <dbReference type="NCBI Taxonomy" id="2970906"/>
    <lineage>
        <taxon>Bacteria</taxon>
        <taxon>Pseudomonadati</taxon>
        <taxon>Pseudomonadota</taxon>
        <taxon>Alphaproteobacteria</taxon>
        <taxon>Rhodospirillales</taxon>
        <taxon>Azospirillaceae</taxon>
        <taxon>Azospirillum</taxon>
    </lineage>
</organism>
<evidence type="ECO:0000313" key="3">
    <source>
        <dbReference type="Proteomes" id="UP000027186"/>
    </source>
</evidence>
<reference evidence="2 3" key="1">
    <citation type="journal article" date="2014" name="Genome Announc.">
        <title>Complete Genome Sequence of the Model Rhizosphere Strain Azospirillum brasilense Az39, Successfully Applied in Agriculture.</title>
        <authorList>
            <person name="Rivera D."/>
            <person name="Revale S."/>
            <person name="Molina R."/>
            <person name="Gualpa J."/>
            <person name="Puente M."/>
            <person name="Maroniche G."/>
            <person name="Paris G."/>
            <person name="Baker D."/>
            <person name="Clavijo B."/>
            <person name="McLay K."/>
            <person name="Spaepen S."/>
            <person name="Perticari A."/>
            <person name="Vazquez M."/>
            <person name="Wisniewski-Dye F."/>
            <person name="Watkins C."/>
            <person name="Martinez-Abarca F."/>
            <person name="Vanderleyden J."/>
            <person name="Cassan F."/>
        </authorList>
    </citation>
    <scope>NUCLEOTIDE SEQUENCE [LARGE SCALE GENOMIC DNA]</scope>
    <source>
        <strain evidence="2 3">Az39</strain>
    </source>
</reference>
<dbReference type="SUPFAM" id="SSF88874">
    <property type="entry name" value="Receptor-binding domain of short tail fibre protein gp12"/>
    <property type="match status" value="1"/>
</dbReference>
<dbReference type="InterPro" id="IPR011083">
    <property type="entry name" value="Phage_tail_collar_dom"/>
</dbReference>
<feature type="domain" description="Phage tail collar" evidence="1">
    <location>
        <begin position="14"/>
        <end position="72"/>
    </location>
</feature>
<dbReference type="AlphaFoldDB" id="A0A060DEV3"/>
<name>A0A060DEV3_9PROT</name>
<evidence type="ECO:0000259" key="1">
    <source>
        <dbReference type="Pfam" id="PF07484"/>
    </source>
</evidence>
<accession>A0A060DEV3</accession>
<dbReference type="Gene3D" id="3.90.1340.10">
    <property type="entry name" value="Phage tail collar domain"/>
    <property type="match status" value="1"/>
</dbReference>
<proteinExistence type="predicted"/>
<sequence length="167" mass="16947">MTVSSGCSWLVPTGAVLAFGGASAPDGYLFCDGSLLDYASHPALAAILGRTFSGASDATGTFRVPDLRGRVPAGLDGMGGTAANRVTSAGAGIDGTTLGAAGGEQVHTLTIEEMPNHSHDVMWFKMGNNFAGGNGAIPQRQQTSSVGGGQPHNTVQPTLILNYVIKT</sequence>
<dbReference type="EMBL" id="CP007793">
    <property type="protein sequence ID" value="AIB12701.1"/>
    <property type="molecule type" value="Genomic_DNA"/>
</dbReference>
<protein>
    <recommendedName>
        <fullName evidence="1">Phage tail collar domain-containing protein</fullName>
    </recommendedName>
</protein>
<dbReference type="KEGG" id="abq:ABAZ39_12020"/>
<dbReference type="Pfam" id="PF07484">
    <property type="entry name" value="Collar"/>
    <property type="match status" value="1"/>
</dbReference>
<gene>
    <name evidence="2" type="ORF">ABAZ39_12020</name>
</gene>
<evidence type="ECO:0000313" key="2">
    <source>
        <dbReference type="EMBL" id="AIB12701.1"/>
    </source>
</evidence>
<dbReference type="RefSeq" id="WP_038529557.1">
    <property type="nucleotide sequence ID" value="NZ_CP007793.1"/>
</dbReference>